<reference evidence="2" key="1">
    <citation type="submission" date="2020-10" db="EMBL/GenBank/DDBJ databases">
        <authorList>
            <person name="Castelo-Branco R."/>
            <person name="Eusebio N."/>
            <person name="Adriana R."/>
            <person name="Vieira A."/>
            <person name="Brugerolle De Fraissinette N."/>
            <person name="Rezende De Castro R."/>
            <person name="Schneider M.P."/>
            <person name="Vasconcelos V."/>
            <person name="Leao P.N."/>
        </authorList>
    </citation>
    <scope>NUCLEOTIDE SEQUENCE</scope>
    <source>
        <strain evidence="2">LEGE 06105</strain>
    </source>
</reference>
<gene>
    <name evidence="2" type="ORF">IQ247_03225</name>
</gene>
<dbReference type="AlphaFoldDB" id="A0A8J7K1D4"/>
<name>A0A8J7K1D4_9CYAN</name>
<protein>
    <submittedName>
        <fullName evidence="2">DUF5615 family PIN-like protein</fullName>
    </submittedName>
</protein>
<dbReference type="Proteomes" id="UP000620559">
    <property type="component" value="Unassembled WGS sequence"/>
</dbReference>
<evidence type="ECO:0000259" key="1">
    <source>
        <dbReference type="Pfam" id="PF18480"/>
    </source>
</evidence>
<dbReference type="EMBL" id="JADEWL010000006">
    <property type="protein sequence ID" value="MBE9211737.1"/>
    <property type="molecule type" value="Genomic_DNA"/>
</dbReference>
<proteinExistence type="predicted"/>
<organism evidence="2 3">
    <name type="scientific">Plectonema cf. radiosum LEGE 06105</name>
    <dbReference type="NCBI Taxonomy" id="945769"/>
    <lineage>
        <taxon>Bacteria</taxon>
        <taxon>Bacillati</taxon>
        <taxon>Cyanobacteriota</taxon>
        <taxon>Cyanophyceae</taxon>
        <taxon>Oscillatoriophycideae</taxon>
        <taxon>Oscillatoriales</taxon>
        <taxon>Microcoleaceae</taxon>
        <taxon>Plectonema</taxon>
    </lineage>
</organism>
<evidence type="ECO:0000313" key="2">
    <source>
        <dbReference type="EMBL" id="MBE9211737.1"/>
    </source>
</evidence>
<dbReference type="InterPro" id="IPR041049">
    <property type="entry name" value="DUF5615"/>
</dbReference>
<dbReference type="Pfam" id="PF18480">
    <property type="entry name" value="DUF5615"/>
    <property type="match status" value="1"/>
</dbReference>
<dbReference type="RefSeq" id="WP_193916985.1">
    <property type="nucleotide sequence ID" value="NZ_JADEWL010000006.1"/>
</dbReference>
<feature type="domain" description="DUF5615" evidence="1">
    <location>
        <begin position="1"/>
        <end position="108"/>
    </location>
</feature>
<keyword evidence="3" id="KW-1185">Reference proteome</keyword>
<accession>A0A8J7K1D4</accession>
<comment type="caution">
    <text evidence="2">The sequence shown here is derived from an EMBL/GenBank/DDBJ whole genome shotgun (WGS) entry which is preliminary data.</text>
</comment>
<sequence length="116" mass="12956">MRFLANENFPGDAIEALRGGGHDVTWIRTDAPGIADTEVLNRAQSDERILLTFDKDFGELAFRSHMRATCGIILFRIKAPSGKVVAQKVVTAIASRSDWVGHFSVVEDERIRMRVL</sequence>
<evidence type="ECO:0000313" key="3">
    <source>
        <dbReference type="Proteomes" id="UP000620559"/>
    </source>
</evidence>